<dbReference type="NCBIfam" id="TIGR04183">
    <property type="entry name" value="Por_Secre_tail"/>
    <property type="match status" value="1"/>
</dbReference>
<dbReference type="InterPro" id="IPR026444">
    <property type="entry name" value="Secre_tail"/>
</dbReference>
<feature type="domain" description="Secretion system C-terminal sorting" evidence="3">
    <location>
        <begin position="228"/>
        <end position="298"/>
    </location>
</feature>
<evidence type="ECO:0000313" key="5">
    <source>
        <dbReference type="Proteomes" id="UP000293952"/>
    </source>
</evidence>
<evidence type="ECO:0000256" key="1">
    <source>
        <dbReference type="ARBA" id="ARBA00022729"/>
    </source>
</evidence>
<feature type="signal peptide" evidence="2">
    <location>
        <begin position="1"/>
        <end position="19"/>
    </location>
</feature>
<evidence type="ECO:0000313" key="4">
    <source>
        <dbReference type="EMBL" id="RYM35130.1"/>
    </source>
</evidence>
<reference evidence="4 5" key="1">
    <citation type="submission" date="2019-02" db="EMBL/GenBank/DDBJ databases">
        <title>Genome sequence of the sea-ice species Brumimicrobium glaciale.</title>
        <authorList>
            <person name="Bowman J.P."/>
        </authorList>
    </citation>
    <scope>NUCLEOTIDE SEQUENCE [LARGE SCALE GENOMIC DNA]</scope>
    <source>
        <strain evidence="4 5">IC156</strain>
    </source>
</reference>
<proteinExistence type="predicted"/>
<comment type="caution">
    <text evidence="4">The sequence shown here is derived from an EMBL/GenBank/DDBJ whole genome shotgun (WGS) entry which is preliminary data.</text>
</comment>
<feature type="chain" id="PRO_5020777667" evidence="2">
    <location>
        <begin position="20"/>
        <end position="300"/>
    </location>
</feature>
<dbReference type="RefSeq" id="WP_130093138.1">
    <property type="nucleotide sequence ID" value="NZ_SETE01000002.1"/>
</dbReference>
<dbReference type="AlphaFoldDB" id="A0A4Q4KQ14"/>
<evidence type="ECO:0000259" key="3">
    <source>
        <dbReference type="Pfam" id="PF18962"/>
    </source>
</evidence>
<protein>
    <submittedName>
        <fullName evidence="4">T9SS type A sorting domain-containing protein</fullName>
    </submittedName>
</protein>
<dbReference type="Proteomes" id="UP000293952">
    <property type="component" value="Unassembled WGS sequence"/>
</dbReference>
<dbReference type="Pfam" id="PF18962">
    <property type="entry name" value="Por_Secre_tail"/>
    <property type="match status" value="1"/>
</dbReference>
<accession>A0A4Q4KQ14</accession>
<keyword evidence="1 2" id="KW-0732">Signal</keyword>
<dbReference type="OrthoDB" id="862563at2"/>
<gene>
    <name evidence="4" type="ORF">ERX46_07065</name>
</gene>
<sequence length="300" mass="34358">MKIFTLFISLFIISTQIIAQWEESNYDINFENDFGPSTLNIDTISNPNNIWQIGHPQKTLFTDAFSAPNAIVTDTLNTYPINDTSVFVITNVAVGMGFEWPHTVSISAKYFVDSDTLTDYGNFEFSPDNGITWVNLLDDTGAYASSIYWNGYTPTFTGNSNGWETFKVNIQALGPIFNITYGDTVLYRFTFISDGVETNRDGLMFDNFQFYDYVEDLDEYQNDNFISIFPNPAKNELFIEIEKVSFNKAIQITNYQGQLIYDNTNFVGNSINIENFENGVYFLRYSDDKGYSIKRFVVKN</sequence>
<keyword evidence="5" id="KW-1185">Reference proteome</keyword>
<name>A0A4Q4KQ14_9FLAO</name>
<organism evidence="4 5">
    <name type="scientific">Brumimicrobium glaciale</name>
    <dbReference type="NCBI Taxonomy" id="200475"/>
    <lineage>
        <taxon>Bacteria</taxon>
        <taxon>Pseudomonadati</taxon>
        <taxon>Bacteroidota</taxon>
        <taxon>Flavobacteriia</taxon>
        <taxon>Flavobacteriales</taxon>
        <taxon>Crocinitomicaceae</taxon>
        <taxon>Brumimicrobium</taxon>
    </lineage>
</organism>
<dbReference type="EMBL" id="SETE01000002">
    <property type="protein sequence ID" value="RYM35130.1"/>
    <property type="molecule type" value="Genomic_DNA"/>
</dbReference>
<evidence type="ECO:0000256" key="2">
    <source>
        <dbReference type="SAM" id="SignalP"/>
    </source>
</evidence>